<dbReference type="InterPro" id="IPR036910">
    <property type="entry name" value="HMG_box_dom_sf"/>
</dbReference>
<feature type="region of interest" description="Disordered" evidence="1">
    <location>
        <begin position="368"/>
        <end position="469"/>
    </location>
</feature>
<feature type="region of interest" description="Disordered" evidence="1">
    <location>
        <begin position="764"/>
        <end position="794"/>
    </location>
</feature>
<dbReference type="InterPro" id="IPR050560">
    <property type="entry name" value="MYB_TF"/>
</dbReference>
<organism evidence="4 5">
    <name type="scientific">Aureococcus anophagefferens</name>
    <name type="common">Harmful bloom alga</name>
    <dbReference type="NCBI Taxonomy" id="44056"/>
    <lineage>
        <taxon>Eukaryota</taxon>
        <taxon>Sar</taxon>
        <taxon>Stramenopiles</taxon>
        <taxon>Ochrophyta</taxon>
        <taxon>Pelagophyceae</taxon>
        <taxon>Pelagomonadales</taxon>
        <taxon>Pelagomonadaceae</taxon>
        <taxon>Aureococcus</taxon>
    </lineage>
</organism>
<feature type="region of interest" description="Disordered" evidence="1">
    <location>
        <begin position="576"/>
        <end position="595"/>
    </location>
</feature>
<dbReference type="EMBL" id="JBBJCI010000368">
    <property type="protein sequence ID" value="KAK7232424.1"/>
    <property type="molecule type" value="Genomic_DNA"/>
</dbReference>
<proteinExistence type="predicted"/>
<sequence>MALQNPMPDYYHLPLPLDGAPAPAPGLAPPYDLARAGAARGAAAAGRGAAAGLAPPKPRAKSPRPVVNIAPAPPPTNGQAPAGQRFLRPPELFANDYRSAVRAEHPGYLDRAVRNRLSAMWRHVDAGTRASYVDRAAREAREGAAPGPRLRARGAARGRRGARRGRPQIRRGVGLRAAAAGRGQEAAAPKAGAQRPNGAGAARRARWRRGPAAGPGRLLRQRRVAARRRREADRGVLAVGAVRARGAKARAAAAPRSAADEALSADERAALAAPFDAVRDVQDAIDADVRVASSDGGFLPNASTPTRGAAGFQFAAYKLDGDNGGVGVRCDVCDLEQVLPESAVADGSRGKIVHALKSHCGYYAARREDKRDATSLQPLRRLRRLPREEGRAVRERGFGGARRRRGRRPPPPKASKKAPKVAPARKPVGKGAKEAPPPRRCPTRATSPPLASGGRRRWAGSQNDPDAAGARCREALDALAKRRGGSGFGDHGWVKGLGRAVAKEKDKAKGLFGDDPRSRALAELRSDVKTVAKALCRSPGDVLSFYYAQYEPDKAIDLSPDPKKTKEAMGISFSSWLKTGPSKHEAEGDAPPPRLDVDDAILAKAMEAAGDRKPTVKVAEAAAPPPASRPSRPDDPAAEKPLVAAPRGARSCVAVAGAFAFDGRAWYLARRWAPRRRETRRGAPPLDARSRAHAQGHFLGAAAAAPGGALLLPTLPATATGLLPRAAGGFVAGASRVRVRWIDEDDPSSVSWLFATVRRVLPPGGDAGRRRGRRRAPRGGDAGDAAAAPSGPRLEIRYDDYDDEDPVGRDVVPFPCPNDEVVACGPAPRRLLEADDERHRGRVFAWKRGAPREKREPGRWRVADVFDSVEEGSDGLVATFSRAADGESATAPRRAPRRAEALGELLRYARWDDEKAEFAGAKRPGPKKSPPPAKKRAKPTEKPPAKEFDRAADREVAARMAPGADAPSPRSPGLAAGASPRPPSSLGRGESASPDGRSERTPTKGPWAPEEDALVVELVERHGPKKWSTIAAHLPGRVSKQCRERWHNVLDPEISKQPWSAEEDREIVAARREARQPLGEIAKLLPGRTDNAIKNHWNSSIKRSISGSSPAALRGDAAADRGHGGEG</sequence>
<dbReference type="Pfam" id="PF13921">
    <property type="entry name" value="Myb_DNA-bind_6"/>
    <property type="match status" value="1"/>
</dbReference>
<dbReference type="Proteomes" id="UP001363151">
    <property type="component" value="Unassembled WGS sequence"/>
</dbReference>
<feature type="compositionally biased region" description="Low complexity" evidence="1">
    <location>
        <begin position="44"/>
        <end position="54"/>
    </location>
</feature>
<reference evidence="4 5" key="1">
    <citation type="submission" date="2024-03" db="EMBL/GenBank/DDBJ databases">
        <title>Aureococcus anophagefferens CCMP1851 and Kratosvirus quantuckense: Draft genome of a second virus-susceptible host strain in the model system.</title>
        <authorList>
            <person name="Chase E."/>
            <person name="Truchon A.R."/>
            <person name="Schepens W."/>
            <person name="Wilhelm S.W."/>
        </authorList>
    </citation>
    <scope>NUCLEOTIDE SEQUENCE [LARGE SCALE GENOMIC DNA]</scope>
    <source>
        <strain evidence="4 5">CCMP1851</strain>
    </source>
</reference>
<dbReference type="PANTHER" id="PTHR45614">
    <property type="entry name" value="MYB PROTEIN-RELATED"/>
    <property type="match status" value="1"/>
</dbReference>
<accession>A0ABR1FK98</accession>
<comment type="caution">
    <text evidence="4">The sequence shown here is derived from an EMBL/GenBank/DDBJ whole genome shotgun (WGS) entry which is preliminary data.</text>
</comment>
<keyword evidence="5" id="KW-1185">Reference proteome</keyword>
<feature type="compositionally biased region" description="Low complexity" evidence="1">
    <location>
        <begin position="170"/>
        <end position="202"/>
    </location>
</feature>
<feature type="compositionally biased region" description="Basic residues" evidence="1">
    <location>
        <begin position="401"/>
        <end position="419"/>
    </location>
</feature>
<feature type="region of interest" description="Disordered" evidence="1">
    <location>
        <begin position="1090"/>
        <end position="1127"/>
    </location>
</feature>
<feature type="compositionally biased region" description="Basic and acidic residues" evidence="1">
    <location>
        <begin position="385"/>
        <end position="397"/>
    </location>
</feature>
<feature type="domain" description="HTH myb-type" evidence="3">
    <location>
        <begin position="1056"/>
        <end position="1105"/>
    </location>
</feature>
<feature type="region of interest" description="Disordered" evidence="1">
    <location>
        <begin position="44"/>
        <end position="82"/>
    </location>
</feature>
<feature type="domain" description="HTH myb-type" evidence="3">
    <location>
        <begin position="1004"/>
        <end position="1054"/>
    </location>
</feature>
<feature type="region of interest" description="Disordered" evidence="1">
    <location>
        <begin position="138"/>
        <end position="215"/>
    </location>
</feature>
<evidence type="ECO:0000313" key="4">
    <source>
        <dbReference type="EMBL" id="KAK7232424.1"/>
    </source>
</evidence>
<feature type="region of interest" description="Disordered" evidence="1">
    <location>
        <begin position="609"/>
        <end position="643"/>
    </location>
</feature>
<dbReference type="Gene3D" id="1.10.10.60">
    <property type="entry name" value="Homeodomain-like"/>
    <property type="match status" value="2"/>
</dbReference>
<protein>
    <submittedName>
        <fullName evidence="4">Uncharacterized protein</fullName>
    </submittedName>
</protein>
<dbReference type="SMART" id="SM00717">
    <property type="entry name" value="SANT"/>
    <property type="match status" value="2"/>
</dbReference>
<feature type="domain" description="Myb-like" evidence="2">
    <location>
        <begin position="1051"/>
        <end position="1101"/>
    </location>
</feature>
<dbReference type="PANTHER" id="PTHR45614:SF274">
    <property type="entry name" value="MYB-LIKE DNA-BINDING PROTEIN"/>
    <property type="match status" value="1"/>
</dbReference>
<evidence type="ECO:0000256" key="1">
    <source>
        <dbReference type="SAM" id="MobiDB-lite"/>
    </source>
</evidence>
<evidence type="ECO:0000313" key="5">
    <source>
        <dbReference type="Proteomes" id="UP001363151"/>
    </source>
</evidence>
<feature type="compositionally biased region" description="Basic residues" evidence="1">
    <location>
        <begin position="150"/>
        <end position="169"/>
    </location>
</feature>
<dbReference type="InterPro" id="IPR009057">
    <property type="entry name" value="Homeodomain-like_sf"/>
</dbReference>
<dbReference type="SUPFAM" id="SSF47095">
    <property type="entry name" value="HMG-box"/>
    <property type="match status" value="1"/>
</dbReference>
<evidence type="ECO:0000259" key="2">
    <source>
        <dbReference type="PROSITE" id="PS50090"/>
    </source>
</evidence>
<dbReference type="Gene3D" id="1.10.30.10">
    <property type="entry name" value="High mobility group box domain"/>
    <property type="match status" value="1"/>
</dbReference>
<feature type="compositionally biased region" description="Low complexity" evidence="1">
    <location>
        <begin position="1099"/>
        <end position="1116"/>
    </location>
</feature>
<feature type="domain" description="Myb-like" evidence="2">
    <location>
        <begin position="999"/>
        <end position="1050"/>
    </location>
</feature>
<feature type="compositionally biased region" description="Low complexity" evidence="1">
    <location>
        <begin position="783"/>
        <end position="793"/>
    </location>
</feature>
<dbReference type="SUPFAM" id="SSF46689">
    <property type="entry name" value="Homeodomain-like"/>
    <property type="match status" value="1"/>
</dbReference>
<dbReference type="PROSITE" id="PS51294">
    <property type="entry name" value="HTH_MYB"/>
    <property type="match status" value="2"/>
</dbReference>
<feature type="compositionally biased region" description="Basic and acidic residues" evidence="1">
    <location>
        <begin position="938"/>
        <end position="957"/>
    </location>
</feature>
<gene>
    <name evidence="4" type="ORF">SO694_00032121</name>
</gene>
<dbReference type="PROSITE" id="PS50090">
    <property type="entry name" value="MYB_LIKE"/>
    <property type="match status" value="2"/>
</dbReference>
<dbReference type="InterPro" id="IPR001005">
    <property type="entry name" value="SANT/Myb"/>
</dbReference>
<dbReference type="InterPro" id="IPR017930">
    <property type="entry name" value="Myb_dom"/>
</dbReference>
<name>A0ABR1FK98_AURAN</name>
<feature type="region of interest" description="Disordered" evidence="1">
    <location>
        <begin position="915"/>
        <end position="1012"/>
    </location>
</feature>
<dbReference type="CDD" id="cd00167">
    <property type="entry name" value="SANT"/>
    <property type="match status" value="2"/>
</dbReference>
<feature type="compositionally biased region" description="Low complexity" evidence="1">
    <location>
        <begin position="420"/>
        <end position="430"/>
    </location>
</feature>
<evidence type="ECO:0000259" key="3">
    <source>
        <dbReference type="PROSITE" id="PS51294"/>
    </source>
</evidence>
<feature type="compositionally biased region" description="Basic and acidic residues" evidence="1">
    <location>
        <begin position="1117"/>
        <end position="1127"/>
    </location>
</feature>